<reference evidence="2" key="2">
    <citation type="journal article" date="2023" name="Science">
        <title>Genomic signatures of disease resistance in endangered staghorn corals.</title>
        <authorList>
            <person name="Vollmer S.V."/>
            <person name="Selwyn J.D."/>
            <person name="Despard B.A."/>
            <person name="Roesel C.L."/>
        </authorList>
    </citation>
    <scope>NUCLEOTIDE SEQUENCE</scope>
    <source>
        <strain evidence="2">K2</strain>
    </source>
</reference>
<dbReference type="Pfam" id="PF24764">
    <property type="entry name" value="rva_4"/>
    <property type="match status" value="1"/>
</dbReference>
<evidence type="ECO:0000259" key="1">
    <source>
        <dbReference type="Pfam" id="PF24764"/>
    </source>
</evidence>
<evidence type="ECO:0000313" key="2">
    <source>
        <dbReference type="EMBL" id="KAK2550388.1"/>
    </source>
</evidence>
<name>A0AAD9PWK4_ACRCE</name>
<dbReference type="Proteomes" id="UP001249851">
    <property type="component" value="Unassembled WGS sequence"/>
</dbReference>
<dbReference type="EMBL" id="JARQWQ010000111">
    <property type="protein sequence ID" value="KAK2550388.1"/>
    <property type="molecule type" value="Genomic_DNA"/>
</dbReference>
<organism evidence="2 3">
    <name type="scientific">Acropora cervicornis</name>
    <name type="common">Staghorn coral</name>
    <dbReference type="NCBI Taxonomy" id="6130"/>
    <lineage>
        <taxon>Eukaryota</taxon>
        <taxon>Metazoa</taxon>
        <taxon>Cnidaria</taxon>
        <taxon>Anthozoa</taxon>
        <taxon>Hexacorallia</taxon>
        <taxon>Scleractinia</taxon>
        <taxon>Astrocoeniina</taxon>
        <taxon>Acroporidae</taxon>
        <taxon>Acropora</taxon>
    </lineage>
</organism>
<protein>
    <recommendedName>
        <fullName evidence="1">Integrase core domain-containing protein</fullName>
    </recommendedName>
</protein>
<sequence>MWQRLVVNHDLVVAKESVRHALRILDPEGVDERLRHRLQRRQYKRRGPNFLRHIEGFDKLKPYGFCIHGGIDGYSRRILWLEAGISNNEPAFIAKYFVDCVKAAGGTARIVERLDTCFLFVKPLLARIHLNCLELRFSSCISRRHERISFCSYPRLK</sequence>
<dbReference type="PANTHER" id="PTHR46177:SF1">
    <property type="entry name" value="INTEGRASE CATALYTIC DOMAIN-CONTAINING PROTEIN"/>
    <property type="match status" value="1"/>
</dbReference>
<dbReference type="AlphaFoldDB" id="A0AAD9PWK4"/>
<reference evidence="2" key="1">
    <citation type="journal article" date="2023" name="G3 (Bethesda)">
        <title>Whole genome assembly and annotation of the endangered Caribbean coral Acropora cervicornis.</title>
        <authorList>
            <person name="Selwyn J.D."/>
            <person name="Vollmer S.V."/>
        </authorList>
    </citation>
    <scope>NUCLEOTIDE SEQUENCE</scope>
    <source>
        <strain evidence="2">K2</strain>
    </source>
</reference>
<evidence type="ECO:0000313" key="3">
    <source>
        <dbReference type="Proteomes" id="UP001249851"/>
    </source>
</evidence>
<comment type="caution">
    <text evidence="2">The sequence shown here is derived from an EMBL/GenBank/DDBJ whole genome shotgun (WGS) entry which is preliminary data.</text>
</comment>
<dbReference type="InterPro" id="IPR058913">
    <property type="entry name" value="Integrase_dom_put"/>
</dbReference>
<keyword evidence="3" id="KW-1185">Reference proteome</keyword>
<feature type="domain" description="Integrase core" evidence="1">
    <location>
        <begin position="43"/>
        <end position="110"/>
    </location>
</feature>
<dbReference type="PANTHER" id="PTHR46177">
    <property type="entry name" value="INTEGRASE CATALYTIC DOMAIN-CONTAINING PROTEIN"/>
    <property type="match status" value="1"/>
</dbReference>
<accession>A0AAD9PWK4</accession>
<gene>
    <name evidence="2" type="ORF">P5673_028901</name>
</gene>
<proteinExistence type="predicted"/>